<proteinExistence type="predicted"/>
<dbReference type="PANTHER" id="PTHR45982">
    <property type="entry name" value="REGULATOR OF CHROMOSOME CONDENSATION"/>
    <property type="match status" value="1"/>
</dbReference>
<sequence>MRSNRWRILVYLAASLLLLGSLTAAHGFRPADAATSGVIAVGAGATHSLALKSDGSVVAWGSNSVGQSTVPPEAQSGVVEIAAGGFHSLALKADGSVVTWGMDSYDLLTVPAEAQSGVTAIAAGFSHSLALRGDAVVAWGDSSSGASGMPPETQSGVAAIAAGMSFSMALKSDGSVFVWGSAPGAVPSDAGSGVIAIAAGYTHALALKSDGRVVAWGSGASTVPPEAQSGVVAIAAGWGHSLALKSDGSVVAWGSGVPDLAVPTWLSEVTSLAAGSDHAVALRADGTVVAWGDSANGRTSVPAEFGPPKPFVAFDGFTDGQRFAAPPSEVRVTVSEAVYWAADGVELNASNALALLSMEKDGALFSDYASSYDEVSRTYTLAFNGVLDYGAYKIKAAGHRVRNVYFSLLDAAEAGFAVVQPVVSGISASPANMASSGGSATVAVTGSSLAGQTVEIYVNGAEPVAAVVTSDTSAEATVALPRNTSSSAKSYVFSVYLNGVEAADLSATVTVAPAPPVGSGGGHHGGGAPNAVVKPFIDWNGTPLDPAAIDASQPFATLNVTPNEEGIAYVGIPAVVLNGLKERNAGLTIEIRAPYGSYRVPVDLAGRIPGLNDKLAAAGLNLEDISFKIILSDKSDDSRARRLLANGFPQGRALGPIVDFHLDIVETKTARTLGAADLFNAALTRTLPVTESEFKASRSWGAFRYDETEKEFEFVPSRVSTVDGQIQVEIRSYANSLYVTAENDVRFTDVDKHWSRPFVEQAAAKRLVLGVGEGRFEPDKAVTRAEFAAMLVRMLGRGAPSGAGSPPYEDVRSDAWYSGAVRQAEELGLIGFAQEGRYLPDQPITRMEMASMLAAAIRLEKRPVSSADVNLAGFKDLGGLSAADLGNVRLLVKLGIMTGTGAKTFDPQGATTRGQAAAVLLRTLQEVG</sequence>
<dbReference type="PANTHER" id="PTHR45982:SF1">
    <property type="entry name" value="REGULATOR OF CHROMOSOME CONDENSATION"/>
    <property type="match status" value="1"/>
</dbReference>
<evidence type="ECO:0000256" key="1">
    <source>
        <dbReference type="SAM" id="SignalP"/>
    </source>
</evidence>
<dbReference type="PROSITE" id="PS51272">
    <property type="entry name" value="SLH"/>
    <property type="match status" value="3"/>
</dbReference>
<accession>A0ABV9F4G9</accession>
<keyword evidence="4" id="KW-1185">Reference proteome</keyword>
<evidence type="ECO:0000313" key="4">
    <source>
        <dbReference type="Proteomes" id="UP001596028"/>
    </source>
</evidence>
<dbReference type="InterPro" id="IPR000408">
    <property type="entry name" value="Reg_chr_condens"/>
</dbReference>
<dbReference type="Gene3D" id="2.130.10.30">
    <property type="entry name" value="Regulator of chromosome condensation 1/beta-lactamase-inhibitor protein II"/>
    <property type="match status" value="2"/>
</dbReference>
<dbReference type="InterPro" id="IPR009091">
    <property type="entry name" value="RCC1/BLIP-II"/>
</dbReference>
<dbReference type="RefSeq" id="WP_378091400.1">
    <property type="nucleotide sequence ID" value="NZ_JBHSEP010000001.1"/>
</dbReference>
<feature type="signal peptide" evidence="1">
    <location>
        <begin position="1"/>
        <end position="24"/>
    </location>
</feature>
<dbReference type="InterPro" id="IPR051553">
    <property type="entry name" value="Ran_GTPase-activating"/>
</dbReference>
<dbReference type="EMBL" id="JBHSEP010000001">
    <property type="protein sequence ID" value="MFC4596850.1"/>
    <property type="molecule type" value="Genomic_DNA"/>
</dbReference>
<name>A0ABV9F4G9_9BACL</name>
<dbReference type="Pfam" id="PF13540">
    <property type="entry name" value="RCC1_2"/>
    <property type="match status" value="5"/>
</dbReference>
<evidence type="ECO:0000259" key="2">
    <source>
        <dbReference type="PROSITE" id="PS51272"/>
    </source>
</evidence>
<comment type="caution">
    <text evidence="3">The sequence shown here is derived from an EMBL/GenBank/DDBJ whole genome shotgun (WGS) entry which is preliminary data.</text>
</comment>
<dbReference type="Proteomes" id="UP001596028">
    <property type="component" value="Unassembled WGS sequence"/>
</dbReference>
<feature type="domain" description="SLH" evidence="2">
    <location>
        <begin position="742"/>
        <end position="805"/>
    </location>
</feature>
<protein>
    <submittedName>
        <fullName evidence="3">S-layer homology domain-containing protein</fullName>
    </submittedName>
</protein>
<dbReference type="PROSITE" id="PS00626">
    <property type="entry name" value="RCC1_2"/>
    <property type="match status" value="3"/>
</dbReference>
<organism evidence="3 4">
    <name type="scientific">Cohnella hongkongensis</name>
    <dbReference type="NCBI Taxonomy" id="178337"/>
    <lineage>
        <taxon>Bacteria</taxon>
        <taxon>Bacillati</taxon>
        <taxon>Bacillota</taxon>
        <taxon>Bacilli</taxon>
        <taxon>Bacillales</taxon>
        <taxon>Paenibacillaceae</taxon>
        <taxon>Cohnella</taxon>
    </lineage>
</organism>
<feature type="chain" id="PRO_5045534874" evidence="1">
    <location>
        <begin position="25"/>
        <end position="928"/>
    </location>
</feature>
<feature type="domain" description="SLH" evidence="2">
    <location>
        <begin position="807"/>
        <end position="867"/>
    </location>
</feature>
<evidence type="ECO:0000313" key="3">
    <source>
        <dbReference type="EMBL" id="MFC4596850.1"/>
    </source>
</evidence>
<dbReference type="PROSITE" id="PS50012">
    <property type="entry name" value="RCC1_3"/>
    <property type="match status" value="5"/>
</dbReference>
<dbReference type="InterPro" id="IPR001119">
    <property type="entry name" value="SLH_dom"/>
</dbReference>
<dbReference type="Pfam" id="PF00395">
    <property type="entry name" value="SLH"/>
    <property type="match status" value="3"/>
</dbReference>
<reference evidence="4" key="1">
    <citation type="journal article" date="2019" name="Int. J. Syst. Evol. Microbiol.">
        <title>The Global Catalogue of Microorganisms (GCM) 10K type strain sequencing project: providing services to taxonomists for standard genome sequencing and annotation.</title>
        <authorList>
            <consortium name="The Broad Institute Genomics Platform"/>
            <consortium name="The Broad Institute Genome Sequencing Center for Infectious Disease"/>
            <person name="Wu L."/>
            <person name="Ma J."/>
        </authorList>
    </citation>
    <scope>NUCLEOTIDE SEQUENCE [LARGE SCALE GENOMIC DNA]</scope>
    <source>
        <strain evidence="4">CCUG 49571</strain>
    </source>
</reference>
<feature type="domain" description="SLH" evidence="2">
    <location>
        <begin position="871"/>
        <end position="928"/>
    </location>
</feature>
<dbReference type="SUPFAM" id="SSF50985">
    <property type="entry name" value="RCC1/BLIP-II"/>
    <property type="match status" value="1"/>
</dbReference>
<gene>
    <name evidence="3" type="ORF">ACFO3S_01250</name>
</gene>
<keyword evidence="1" id="KW-0732">Signal</keyword>